<evidence type="ECO:0000256" key="4">
    <source>
        <dbReference type="ARBA" id="ARBA00022692"/>
    </source>
</evidence>
<feature type="transmembrane region" description="Helical" evidence="7">
    <location>
        <begin position="118"/>
        <end position="137"/>
    </location>
</feature>
<dbReference type="PANTHER" id="PTHR42751">
    <property type="entry name" value="SODIUM/HYDROGEN EXCHANGER FAMILY/TRKA DOMAIN PROTEIN"/>
    <property type="match status" value="1"/>
</dbReference>
<dbReference type="Gene3D" id="3.40.50.720">
    <property type="entry name" value="NAD(P)-binding Rossmann-like Domain"/>
    <property type="match status" value="1"/>
</dbReference>
<gene>
    <name evidence="9" type="ORF">DGD08_12770</name>
</gene>
<feature type="transmembrane region" description="Helical" evidence="7">
    <location>
        <begin position="320"/>
        <end position="341"/>
    </location>
</feature>
<dbReference type="InterPro" id="IPR006153">
    <property type="entry name" value="Cation/H_exchanger_TM"/>
</dbReference>
<dbReference type="Pfam" id="PF02254">
    <property type="entry name" value="TrkA_N"/>
    <property type="match status" value="1"/>
</dbReference>
<evidence type="ECO:0000259" key="8">
    <source>
        <dbReference type="PROSITE" id="PS51201"/>
    </source>
</evidence>
<comment type="subcellular location">
    <subcellularLocation>
        <location evidence="1">Membrane</location>
        <topology evidence="1">Multi-pass membrane protein</topology>
    </subcellularLocation>
</comment>
<organism evidence="9 10">
    <name type="scientific">Gemmatimonas aurantiaca</name>
    <dbReference type="NCBI Taxonomy" id="173480"/>
    <lineage>
        <taxon>Bacteria</taxon>
        <taxon>Pseudomonadati</taxon>
        <taxon>Gemmatimonadota</taxon>
        <taxon>Gemmatimonadia</taxon>
        <taxon>Gemmatimonadales</taxon>
        <taxon>Gemmatimonadaceae</taxon>
        <taxon>Gemmatimonas</taxon>
    </lineage>
</organism>
<dbReference type="InterPro" id="IPR036291">
    <property type="entry name" value="NAD(P)-bd_dom_sf"/>
</dbReference>
<accession>A0A3D4VAC6</accession>
<keyword evidence="6 7" id="KW-0472">Membrane</keyword>
<evidence type="ECO:0000256" key="6">
    <source>
        <dbReference type="ARBA" id="ARBA00023136"/>
    </source>
</evidence>
<evidence type="ECO:0000256" key="3">
    <source>
        <dbReference type="ARBA" id="ARBA00022448"/>
    </source>
</evidence>
<evidence type="ECO:0000313" key="10">
    <source>
        <dbReference type="Proteomes" id="UP000264071"/>
    </source>
</evidence>
<dbReference type="InterPro" id="IPR038770">
    <property type="entry name" value="Na+/solute_symporter_sf"/>
</dbReference>
<dbReference type="PANTHER" id="PTHR42751:SF1">
    <property type="entry name" value="CATION_PROTON ANTIPORTER YBAL-RELATED"/>
    <property type="match status" value="1"/>
</dbReference>
<dbReference type="GO" id="GO:1902600">
    <property type="term" value="P:proton transmembrane transport"/>
    <property type="evidence" value="ECO:0007669"/>
    <property type="project" value="InterPro"/>
</dbReference>
<evidence type="ECO:0000256" key="7">
    <source>
        <dbReference type="SAM" id="Phobius"/>
    </source>
</evidence>
<reference evidence="9 10" key="1">
    <citation type="journal article" date="2018" name="Nat. Biotechnol.">
        <title>A standardized bacterial taxonomy based on genome phylogeny substantially revises the tree of life.</title>
        <authorList>
            <person name="Parks D.H."/>
            <person name="Chuvochina M."/>
            <person name="Waite D.W."/>
            <person name="Rinke C."/>
            <person name="Skarshewski A."/>
            <person name="Chaumeil P.A."/>
            <person name="Hugenholtz P."/>
        </authorList>
    </citation>
    <scope>NUCLEOTIDE SEQUENCE [LARGE SCALE GENOMIC DNA]</scope>
    <source>
        <strain evidence="9">UBA8844</strain>
    </source>
</reference>
<feature type="transmembrane region" description="Helical" evidence="7">
    <location>
        <begin position="361"/>
        <end position="389"/>
    </location>
</feature>
<evidence type="ECO:0000256" key="5">
    <source>
        <dbReference type="ARBA" id="ARBA00022989"/>
    </source>
</evidence>
<feature type="transmembrane region" description="Helical" evidence="7">
    <location>
        <begin position="63"/>
        <end position="81"/>
    </location>
</feature>
<dbReference type="Gene3D" id="1.20.1530.20">
    <property type="match status" value="1"/>
</dbReference>
<proteinExistence type="inferred from homology"/>
<name>A0A3D4VAC6_9BACT</name>
<evidence type="ECO:0000256" key="1">
    <source>
        <dbReference type="ARBA" id="ARBA00004141"/>
    </source>
</evidence>
<comment type="caution">
    <text evidence="9">The sequence shown here is derived from an EMBL/GenBank/DDBJ whole genome shotgun (WGS) entry which is preliminary data.</text>
</comment>
<protein>
    <submittedName>
        <fullName evidence="9">Kef family K(+) transporter</fullName>
    </submittedName>
</protein>
<dbReference type="InterPro" id="IPR003148">
    <property type="entry name" value="RCK_N"/>
</dbReference>
<comment type="similarity">
    <text evidence="2">Belongs to the monovalent cation:proton antiporter 2 (CPA2) transporter (TC 2.A.37) family.</text>
</comment>
<dbReference type="GO" id="GO:0015297">
    <property type="term" value="F:antiporter activity"/>
    <property type="evidence" value="ECO:0007669"/>
    <property type="project" value="InterPro"/>
</dbReference>
<feature type="transmembrane region" description="Helical" evidence="7">
    <location>
        <begin position="149"/>
        <end position="172"/>
    </location>
</feature>
<feature type="transmembrane region" description="Helical" evidence="7">
    <location>
        <begin position="199"/>
        <end position="220"/>
    </location>
</feature>
<dbReference type="PROSITE" id="PS51201">
    <property type="entry name" value="RCK_N"/>
    <property type="match status" value="1"/>
</dbReference>
<dbReference type="NCBIfam" id="NF007950">
    <property type="entry name" value="PRK10669.1"/>
    <property type="match status" value="1"/>
</dbReference>
<dbReference type="SUPFAM" id="SSF51735">
    <property type="entry name" value="NAD(P)-binding Rossmann-fold domains"/>
    <property type="match status" value="1"/>
</dbReference>
<dbReference type="EMBL" id="DPIY01000010">
    <property type="protein sequence ID" value="HCT58069.1"/>
    <property type="molecule type" value="Genomic_DNA"/>
</dbReference>
<sequence>MPHDTALIATIAAGLGLAFIFGLLATRFHLPPILGYLLAGVAVGPFTPGFVADQALASQLAELGVILLMFGVGLHFSIADLMSVRRIAIPGALAQIAVATGLGAVVSHFWGWSWGSGIVFGLALSVASTVVLLKALEERGILDSADGRIAVGWLIVEDLITVLALVLLPALAPLLGASPEAIAASNEAAGHASAATTGLWTTLGITLLKVVSFVAVMLIVGRRTIPWVLGRVMNTGSRELFTLAVLAVALGIAFGAAALFGVSFALGAFFAGVIVSESDFSHEAATNALPLQDAFAVLFFVSVGMLFDPTILLREPLHVLAVVFIIMIGKAIASLGIVLLFRYSLHTALTISASLAQIGEFSFILAALGVSLGLLPAEATGLIVAGALLSITLNPFVFKTVEPLAAWLRSHPRLADMFEREVGEIAELPTAVNEESLRDHAVLIGYGRVGAPIGAELALHKVPYVVIEASRERTEVLRERGLPVIYGDATRPDILEDAHLERARLLLVAAPDAVQTRAIVALAHKLNPSITVLVRTHSDGERTFLESHGAKQALVGERELAVSLTRHALREYGVAHDMEAVAARMIGHTA</sequence>
<dbReference type="AlphaFoldDB" id="A0A3D4VAC6"/>
<feature type="transmembrane region" description="Helical" evidence="7">
    <location>
        <begin position="241"/>
        <end position="274"/>
    </location>
</feature>
<keyword evidence="5 7" id="KW-1133">Transmembrane helix</keyword>
<feature type="transmembrane region" description="Helical" evidence="7">
    <location>
        <begin position="93"/>
        <end position="112"/>
    </location>
</feature>
<evidence type="ECO:0000313" key="9">
    <source>
        <dbReference type="EMBL" id="HCT58069.1"/>
    </source>
</evidence>
<dbReference type="GO" id="GO:0006813">
    <property type="term" value="P:potassium ion transport"/>
    <property type="evidence" value="ECO:0007669"/>
    <property type="project" value="InterPro"/>
</dbReference>
<dbReference type="Pfam" id="PF00999">
    <property type="entry name" value="Na_H_Exchanger"/>
    <property type="match status" value="1"/>
</dbReference>
<feature type="domain" description="RCK N-terminal" evidence="8">
    <location>
        <begin position="438"/>
        <end position="555"/>
    </location>
</feature>
<keyword evidence="4 7" id="KW-0812">Transmembrane</keyword>
<dbReference type="OMA" id="MRWWLTL"/>
<keyword evidence="3" id="KW-0813">Transport</keyword>
<dbReference type="Proteomes" id="UP000264071">
    <property type="component" value="Unassembled WGS sequence"/>
</dbReference>
<evidence type="ECO:0000256" key="2">
    <source>
        <dbReference type="ARBA" id="ARBA00005551"/>
    </source>
</evidence>
<dbReference type="GO" id="GO:0016020">
    <property type="term" value="C:membrane"/>
    <property type="evidence" value="ECO:0007669"/>
    <property type="project" value="UniProtKB-SubCell"/>
</dbReference>
<feature type="transmembrane region" description="Helical" evidence="7">
    <location>
        <begin position="6"/>
        <end position="26"/>
    </location>
</feature>
<feature type="transmembrane region" description="Helical" evidence="7">
    <location>
        <begin position="294"/>
        <end position="313"/>
    </location>
</feature>
<feature type="transmembrane region" description="Helical" evidence="7">
    <location>
        <begin position="33"/>
        <end position="51"/>
    </location>
</feature>